<proteinExistence type="predicted"/>
<feature type="transmembrane region" description="Helical" evidence="2">
    <location>
        <begin position="12"/>
        <end position="29"/>
    </location>
</feature>
<dbReference type="HOGENOM" id="CLU_020492_2_0_1"/>
<dbReference type="OrthoDB" id="10029320at2759"/>
<name>A0A072PLW0_9EURO</name>
<dbReference type="VEuPathDB" id="FungiDB:A1O9_06717"/>
<keyword evidence="2" id="KW-0812">Transmembrane</keyword>
<feature type="binding site" description="axial binding residue" evidence="1">
    <location>
        <position position="517"/>
    </location>
    <ligand>
        <name>heme</name>
        <dbReference type="ChEBI" id="CHEBI:30413"/>
    </ligand>
    <ligandPart>
        <name>Fe</name>
        <dbReference type="ChEBI" id="CHEBI:18248"/>
    </ligandPart>
</feature>
<dbReference type="GO" id="GO:0004497">
    <property type="term" value="F:monooxygenase activity"/>
    <property type="evidence" value="ECO:0007669"/>
    <property type="project" value="InterPro"/>
</dbReference>
<accession>A0A072PLW0</accession>
<evidence type="ECO:0000256" key="1">
    <source>
        <dbReference type="PIRSR" id="PIRSR602401-1"/>
    </source>
</evidence>
<comment type="cofactor">
    <cofactor evidence="1">
        <name>heme</name>
        <dbReference type="ChEBI" id="CHEBI:30413"/>
    </cofactor>
</comment>
<dbReference type="GO" id="GO:0005506">
    <property type="term" value="F:iron ion binding"/>
    <property type="evidence" value="ECO:0007669"/>
    <property type="project" value="InterPro"/>
</dbReference>
<gene>
    <name evidence="3" type="ORF">A1O9_06717</name>
</gene>
<evidence type="ECO:0000313" key="3">
    <source>
        <dbReference type="EMBL" id="KEF56530.1"/>
    </source>
</evidence>
<dbReference type="PRINTS" id="PR00385">
    <property type="entry name" value="P450"/>
</dbReference>
<dbReference type="InterPro" id="IPR002401">
    <property type="entry name" value="Cyt_P450_E_grp-I"/>
</dbReference>
<keyword evidence="2" id="KW-0472">Membrane</keyword>
<keyword evidence="1" id="KW-0408">Iron</keyword>
<dbReference type="PANTHER" id="PTHR24305:SF222">
    <property type="entry name" value="CYTOCHROME P450 MONOOXYGENASE STCS"/>
    <property type="match status" value="1"/>
</dbReference>
<dbReference type="InterPro" id="IPR050121">
    <property type="entry name" value="Cytochrome_P450_monoxygenase"/>
</dbReference>
<dbReference type="InterPro" id="IPR036396">
    <property type="entry name" value="Cyt_P450_sf"/>
</dbReference>
<dbReference type="GO" id="GO:0020037">
    <property type="term" value="F:heme binding"/>
    <property type="evidence" value="ECO:0007669"/>
    <property type="project" value="InterPro"/>
</dbReference>
<dbReference type="Gene3D" id="1.10.630.10">
    <property type="entry name" value="Cytochrome P450"/>
    <property type="match status" value="1"/>
</dbReference>
<protein>
    <recommendedName>
        <fullName evidence="5">Cytochrome P450 oxidoreductase</fullName>
    </recommendedName>
</protein>
<evidence type="ECO:0000256" key="2">
    <source>
        <dbReference type="SAM" id="Phobius"/>
    </source>
</evidence>
<keyword evidence="2" id="KW-1133">Transmembrane helix</keyword>
<keyword evidence="1" id="KW-0479">Metal-binding</keyword>
<dbReference type="Pfam" id="PF00067">
    <property type="entry name" value="p450"/>
    <property type="match status" value="2"/>
</dbReference>
<dbReference type="GeneID" id="25281634"/>
<dbReference type="AlphaFoldDB" id="A0A072PLW0"/>
<dbReference type="Proteomes" id="UP000027920">
    <property type="component" value="Unassembled WGS sequence"/>
</dbReference>
<dbReference type="SUPFAM" id="SSF48264">
    <property type="entry name" value="Cytochrome P450"/>
    <property type="match status" value="1"/>
</dbReference>
<dbReference type="EMBL" id="AMGV01000005">
    <property type="protein sequence ID" value="KEF56530.1"/>
    <property type="molecule type" value="Genomic_DNA"/>
</dbReference>
<organism evidence="3 4">
    <name type="scientific">Exophiala aquamarina CBS 119918</name>
    <dbReference type="NCBI Taxonomy" id="1182545"/>
    <lineage>
        <taxon>Eukaryota</taxon>
        <taxon>Fungi</taxon>
        <taxon>Dikarya</taxon>
        <taxon>Ascomycota</taxon>
        <taxon>Pezizomycotina</taxon>
        <taxon>Eurotiomycetes</taxon>
        <taxon>Chaetothyriomycetidae</taxon>
        <taxon>Chaetothyriales</taxon>
        <taxon>Herpotrichiellaceae</taxon>
        <taxon>Exophiala</taxon>
    </lineage>
</organism>
<reference evidence="3 4" key="1">
    <citation type="submission" date="2013-03" db="EMBL/GenBank/DDBJ databases">
        <title>The Genome Sequence of Exophiala aquamarina CBS 119918.</title>
        <authorList>
            <consortium name="The Broad Institute Genomics Platform"/>
            <person name="Cuomo C."/>
            <person name="de Hoog S."/>
            <person name="Gorbushina A."/>
            <person name="Walker B."/>
            <person name="Young S.K."/>
            <person name="Zeng Q."/>
            <person name="Gargeya S."/>
            <person name="Fitzgerald M."/>
            <person name="Haas B."/>
            <person name="Abouelleil A."/>
            <person name="Allen A.W."/>
            <person name="Alvarado L."/>
            <person name="Arachchi H.M."/>
            <person name="Berlin A.M."/>
            <person name="Chapman S.B."/>
            <person name="Gainer-Dewar J."/>
            <person name="Goldberg J."/>
            <person name="Griggs A."/>
            <person name="Gujja S."/>
            <person name="Hansen M."/>
            <person name="Howarth C."/>
            <person name="Imamovic A."/>
            <person name="Ireland A."/>
            <person name="Larimer J."/>
            <person name="McCowan C."/>
            <person name="Murphy C."/>
            <person name="Pearson M."/>
            <person name="Poon T.W."/>
            <person name="Priest M."/>
            <person name="Roberts A."/>
            <person name="Saif S."/>
            <person name="Shea T."/>
            <person name="Sisk P."/>
            <person name="Sykes S."/>
            <person name="Wortman J."/>
            <person name="Nusbaum C."/>
            <person name="Birren B."/>
        </authorList>
    </citation>
    <scope>NUCLEOTIDE SEQUENCE [LARGE SCALE GENOMIC DNA]</scope>
    <source>
        <strain evidence="3 4">CBS 119918</strain>
    </source>
</reference>
<evidence type="ECO:0000313" key="4">
    <source>
        <dbReference type="Proteomes" id="UP000027920"/>
    </source>
</evidence>
<keyword evidence="1" id="KW-0349">Heme</keyword>
<dbReference type="PRINTS" id="PR00463">
    <property type="entry name" value="EP450I"/>
</dbReference>
<sequence>MLAPDETLRGSPVFTVAFIIGFYYVVRLARRLIHTYRVRQNYKDIPSLPRHPLWGNLINVGEKVNPATNRHPDYGFEEVWNQLDRPSAFIMDLNPIDNVFFIIADPTVAEAIVQPSPQFKYSALKSDTLSTLNRLIGRESLIILEGEEWKNLRKRFNRGFAPTHLHSLSPLIISKTRIFVDRLKAAAKANEVFELRDYTQDLTTDIITQLTIEKDFQSQTTPEGQGHKGLLGLLTASRNLSNLVFKTGQGFNPLTFFDPIRPLKAWFYEQVFNHELTKVIKQQIETERSLGGDGAATAEEKPSTLYPKSITRLALSGLQPTPELIRNSVSQIKSFLFAGQDTTATLIQWMCFELSKSSFSVHHSAIVKKLIDEHDKVFGATADPFNALDALGREDDEGRKDAEAIIGMKLPYTVAFVRETLRLHPPAGTARRIPDMSPENPTTFTISLPESAGSTETREVMLNGLRIYICQHLIQRNPAIWGDDADVFRPERWLDEEYVAKLPTGAWRPFERGPRNCIGQELALLEAKVALCALVRGFDFHKVGYSGRKAAGIVQGDGSDDPEREIWSKHSVTSVVMDGMKMKVELKN</sequence>
<dbReference type="InterPro" id="IPR001128">
    <property type="entry name" value="Cyt_P450"/>
</dbReference>
<dbReference type="PANTHER" id="PTHR24305">
    <property type="entry name" value="CYTOCHROME P450"/>
    <property type="match status" value="1"/>
</dbReference>
<keyword evidence="4" id="KW-1185">Reference proteome</keyword>
<dbReference type="STRING" id="1182545.A0A072PLW0"/>
<dbReference type="GO" id="GO:0016705">
    <property type="term" value="F:oxidoreductase activity, acting on paired donors, with incorporation or reduction of molecular oxygen"/>
    <property type="evidence" value="ECO:0007669"/>
    <property type="project" value="InterPro"/>
</dbReference>
<dbReference type="RefSeq" id="XP_013259120.1">
    <property type="nucleotide sequence ID" value="XM_013403666.1"/>
</dbReference>
<comment type="caution">
    <text evidence="3">The sequence shown here is derived from an EMBL/GenBank/DDBJ whole genome shotgun (WGS) entry which is preliminary data.</text>
</comment>
<evidence type="ECO:0008006" key="5">
    <source>
        <dbReference type="Google" id="ProtNLM"/>
    </source>
</evidence>